<comment type="subcellular location">
    <subcellularLocation>
        <location evidence="1">Nucleus</location>
        <location evidence="1">Nuclear pore complex</location>
    </subcellularLocation>
</comment>
<protein>
    <recommendedName>
        <fullName evidence="12">Nucleoporin p58/p45</fullName>
    </recommendedName>
</protein>
<evidence type="ECO:0000256" key="2">
    <source>
        <dbReference type="ARBA" id="ARBA00022448"/>
    </source>
</evidence>
<keyword evidence="2" id="KW-0813">Transport</keyword>
<keyword evidence="11" id="KW-1185">Reference proteome</keyword>
<dbReference type="AlphaFoldDB" id="A0ABD1F1D9"/>
<accession>A0ABD1F1D9</accession>
<dbReference type="Pfam" id="PF15967">
    <property type="entry name" value="Nucleoporin_FG2"/>
    <property type="match status" value="1"/>
</dbReference>
<proteinExistence type="predicted"/>
<evidence type="ECO:0000256" key="5">
    <source>
        <dbReference type="ARBA" id="ARBA00023010"/>
    </source>
</evidence>
<sequence length="509" mass="53751">MSTGFSFGAKTTATPTYGSTNLTFGAAAIQPQNQPFGIQTPAISTPSLFNPAPSVPAATSGLFGATQAGGLFGTTTATTMPTLSFGPSTALTPTTFAGSLGLGFGGTPASTTATPSFGLNVGQTATSSSVPTVGFSLGGTTTTSENLSKVPGSSVTTPSTSGLTFGLGSGVRSVSTLPPTTSTVIGLGGIATTTQAQTVTKKNDVPPKGQLLPNEILQTVEAFKAMVKQQKAHSSEISRCSIREFRRVEQEIKQLSNTLTEVEKQLQQNRQIAEKLKYDTAKTVQTVELAQTTHDTPSGLQYENTAPLKFFLNLADQFEYDMQSLKRQINNMEKYVKNHSSPDLLTSEDLSVGMKKLHGIFVALAGQLQAVHKQVESQKDHYLSLRRRLLRDSTNPFEKLTRTPEFQTSPIQNTIIRSPPKVAAGPTPFNNLALKNMAVSPPQQPTAQPPVYPGTSIGGGFASGGFSTSFGTPQPSNTSLFGTTNFGQSSLNNSFQLQKPPTGNKRGKT</sequence>
<feature type="compositionally biased region" description="Low complexity" evidence="9">
    <location>
        <begin position="150"/>
        <end position="161"/>
    </location>
</feature>
<feature type="coiled-coil region" evidence="8">
    <location>
        <begin position="245"/>
        <end position="279"/>
    </location>
</feature>
<dbReference type="GO" id="GO:0015031">
    <property type="term" value="P:protein transport"/>
    <property type="evidence" value="ECO:0007669"/>
    <property type="project" value="UniProtKB-KW"/>
</dbReference>
<keyword evidence="8" id="KW-0175">Coiled coil</keyword>
<feature type="region of interest" description="Disordered" evidence="9">
    <location>
        <begin position="141"/>
        <end position="161"/>
    </location>
</feature>
<keyword evidence="5" id="KW-0811">Translocation</keyword>
<feature type="region of interest" description="Disordered" evidence="9">
    <location>
        <begin position="463"/>
        <end position="509"/>
    </location>
</feature>
<feature type="compositionally biased region" description="Polar residues" evidence="9">
    <location>
        <begin position="473"/>
        <end position="501"/>
    </location>
</feature>
<keyword evidence="4" id="KW-0653">Protein transport</keyword>
<dbReference type="PANTHER" id="PTHR13437:SF2">
    <property type="entry name" value="NUCLEOPORIN P58_P45"/>
    <property type="match status" value="1"/>
</dbReference>
<keyword evidence="6" id="KW-0906">Nuclear pore complex</keyword>
<dbReference type="PANTHER" id="PTHR13437">
    <property type="entry name" value="NUCLEOPORIN P58/P45 NUCLEOPORIN-LIKE PROTEIN 1"/>
    <property type="match status" value="1"/>
</dbReference>
<organism evidence="10 11">
    <name type="scientific">Hypothenemus hampei</name>
    <name type="common">Coffee berry borer</name>
    <dbReference type="NCBI Taxonomy" id="57062"/>
    <lineage>
        <taxon>Eukaryota</taxon>
        <taxon>Metazoa</taxon>
        <taxon>Ecdysozoa</taxon>
        <taxon>Arthropoda</taxon>
        <taxon>Hexapoda</taxon>
        <taxon>Insecta</taxon>
        <taxon>Pterygota</taxon>
        <taxon>Neoptera</taxon>
        <taxon>Endopterygota</taxon>
        <taxon>Coleoptera</taxon>
        <taxon>Polyphaga</taxon>
        <taxon>Cucujiformia</taxon>
        <taxon>Curculionidae</taxon>
        <taxon>Scolytinae</taxon>
        <taxon>Hypothenemus</taxon>
    </lineage>
</organism>
<evidence type="ECO:0000256" key="4">
    <source>
        <dbReference type="ARBA" id="ARBA00022927"/>
    </source>
</evidence>
<keyword evidence="7" id="KW-0539">Nucleus</keyword>
<evidence type="ECO:0008006" key="12">
    <source>
        <dbReference type="Google" id="ProtNLM"/>
    </source>
</evidence>
<evidence type="ECO:0000256" key="8">
    <source>
        <dbReference type="SAM" id="Coils"/>
    </source>
</evidence>
<dbReference type="GO" id="GO:0005643">
    <property type="term" value="C:nuclear pore"/>
    <property type="evidence" value="ECO:0007669"/>
    <property type="project" value="UniProtKB-SubCell"/>
</dbReference>
<evidence type="ECO:0000313" key="10">
    <source>
        <dbReference type="EMBL" id="KAL1509069.1"/>
    </source>
</evidence>
<dbReference type="InterPro" id="IPR024882">
    <property type="entry name" value="NUP58/p45/49"/>
</dbReference>
<reference evidence="10 11" key="1">
    <citation type="submission" date="2024-05" db="EMBL/GenBank/DDBJ databases">
        <title>Genetic variation in Jamaican populations of the coffee berry borer (Hypothenemus hampei).</title>
        <authorList>
            <person name="Errbii M."/>
            <person name="Myrie A."/>
        </authorList>
    </citation>
    <scope>NUCLEOTIDE SEQUENCE [LARGE SCALE GENOMIC DNA]</scope>
    <source>
        <strain evidence="10">JA-Hopewell-2020-01-JO</strain>
        <tissue evidence="10">Whole body</tissue>
    </source>
</reference>
<dbReference type="Proteomes" id="UP001566132">
    <property type="component" value="Unassembled WGS sequence"/>
</dbReference>
<keyword evidence="3" id="KW-0509">mRNA transport</keyword>
<name>A0ABD1F1D9_HYPHA</name>
<dbReference type="Gene3D" id="6.10.140.1350">
    <property type="match status" value="1"/>
</dbReference>
<evidence type="ECO:0000256" key="1">
    <source>
        <dbReference type="ARBA" id="ARBA00004567"/>
    </source>
</evidence>
<gene>
    <name evidence="10" type="ORF">ABEB36_003867</name>
</gene>
<dbReference type="GO" id="GO:0051028">
    <property type="term" value="P:mRNA transport"/>
    <property type="evidence" value="ECO:0007669"/>
    <property type="project" value="UniProtKB-KW"/>
</dbReference>
<comment type="caution">
    <text evidence="10">The sequence shown here is derived from an EMBL/GenBank/DDBJ whole genome shotgun (WGS) entry which is preliminary data.</text>
</comment>
<evidence type="ECO:0000313" key="11">
    <source>
        <dbReference type="Proteomes" id="UP001566132"/>
    </source>
</evidence>
<evidence type="ECO:0000256" key="9">
    <source>
        <dbReference type="SAM" id="MobiDB-lite"/>
    </source>
</evidence>
<evidence type="ECO:0000256" key="7">
    <source>
        <dbReference type="ARBA" id="ARBA00023242"/>
    </source>
</evidence>
<evidence type="ECO:0000256" key="6">
    <source>
        <dbReference type="ARBA" id="ARBA00023132"/>
    </source>
</evidence>
<evidence type="ECO:0000256" key="3">
    <source>
        <dbReference type="ARBA" id="ARBA00022816"/>
    </source>
</evidence>
<dbReference type="EMBL" id="JBDJPC010000003">
    <property type="protein sequence ID" value="KAL1509069.1"/>
    <property type="molecule type" value="Genomic_DNA"/>
</dbReference>